<keyword evidence="3" id="KW-1185">Reference proteome</keyword>
<keyword evidence="1" id="KW-0812">Transmembrane</keyword>
<keyword evidence="1" id="KW-0472">Membrane</keyword>
<dbReference type="EMBL" id="AAEW02000039">
    <property type="protein sequence ID" value="EAT14244.1"/>
    <property type="molecule type" value="Genomic_DNA"/>
</dbReference>
<keyword evidence="1" id="KW-1133">Transmembrane helix</keyword>
<dbReference type="Proteomes" id="UP000005695">
    <property type="component" value="Unassembled WGS sequence"/>
</dbReference>
<reference evidence="2" key="1">
    <citation type="submission" date="2006-05" db="EMBL/GenBank/DDBJ databases">
        <title>Annotation of the draft genome assembly of Desulfuromonas acetoxidans DSM 684.</title>
        <authorList>
            <consortium name="US DOE Joint Genome Institute (JGI-ORNL)"/>
            <person name="Larimer F."/>
            <person name="Land M."/>
            <person name="Hauser L."/>
        </authorList>
    </citation>
    <scope>NUCLEOTIDE SEQUENCE [LARGE SCALE GENOMIC DNA]</scope>
    <source>
        <strain evidence="2">DSM 684</strain>
    </source>
</reference>
<feature type="transmembrane region" description="Helical" evidence="1">
    <location>
        <begin position="37"/>
        <end position="56"/>
    </location>
</feature>
<dbReference type="RefSeq" id="WP_006003187.1">
    <property type="nucleotide sequence ID" value="NZ_AAEW02000039.1"/>
</dbReference>
<gene>
    <name evidence="2" type="ORF">Dace_0133</name>
</gene>
<dbReference type="OrthoDB" id="5405752at2"/>
<dbReference type="AlphaFoldDB" id="Q1JVG9"/>
<reference evidence="2" key="2">
    <citation type="submission" date="2006-05" db="EMBL/GenBank/DDBJ databases">
        <title>Sequencing of the draft genome and assembly of Desulfuromonas acetoxidans DSM 684.</title>
        <authorList>
            <consortium name="US DOE Joint Genome Institute (JGI-PGF)"/>
            <person name="Copeland A."/>
            <person name="Lucas S."/>
            <person name="Lapidus A."/>
            <person name="Barry K."/>
            <person name="Detter J.C."/>
            <person name="Glavina del Rio T."/>
            <person name="Hammon N."/>
            <person name="Israni S."/>
            <person name="Dalin E."/>
            <person name="Tice H."/>
            <person name="Bruce D."/>
            <person name="Pitluck S."/>
            <person name="Richardson P."/>
        </authorList>
    </citation>
    <scope>NUCLEOTIDE SEQUENCE [LARGE SCALE GENOMIC DNA]</scope>
    <source>
        <strain evidence="2">DSM 684</strain>
    </source>
</reference>
<evidence type="ECO:0000256" key="1">
    <source>
        <dbReference type="SAM" id="Phobius"/>
    </source>
</evidence>
<protein>
    <recommendedName>
        <fullName evidence="4">DUF304 domain-containing protein</fullName>
    </recommendedName>
</protein>
<accession>Q1JVG9</accession>
<evidence type="ECO:0008006" key="4">
    <source>
        <dbReference type="Google" id="ProtNLM"/>
    </source>
</evidence>
<sequence>MTFRIRKAFLFPLGLLAIEIVALLVSCIVLKEPIAKIAILAFMILPVIVLFIECLFRRTTIGEDQIETRKFLRRKIVKIAEITAVETIQVKKRAFVTLCAGDDFLIISNAYSKFPLMISQLLSYVPAETVSEETSQMAEEPPRKSTDIISCWLAVALMGFILYAQLRMHS</sequence>
<proteinExistence type="predicted"/>
<name>Q1JVG9_DESA6</name>
<comment type="caution">
    <text evidence="2">The sequence shown here is derived from an EMBL/GenBank/DDBJ whole genome shotgun (WGS) entry which is preliminary data.</text>
</comment>
<evidence type="ECO:0000313" key="3">
    <source>
        <dbReference type="Proteomes" id="UP000005695"/>
    </source>
</evidence>
<evidence type="ECO:0000313" key="2">
    <source>
        <dbReference type="EMBL" id="EAT14244.1"/>
    </source>
</evidence>
<feature type="transmembrane region" description="Helical" evidence="1">
    <location>
        <begin position="148"/>
        <end position="166"/>
    </location>
</feature>
<organism evidence="2 3">
    <name type="scientific">Desulfuromonas acetoxidans (strain DSM 684 / 11070)</name>
    <dbReference type="NCBI Taxonomy" id="281689"/>
    <lineage>
        <taxon>Bacteria</taxon>
        <taxon>Pseudomonadati</taxon>
        <taxon>Thermodesulfobacteriota</taxon>
        <taxon>Desulfuromonadia</taxon>
        <taxon>Desulfuromonadales</taxon>
        <taxon>Desulfuromonadaceae</taxon>
        <taxon>Desulfuromonas</taxon>
    </lineage>
</organism>